<gene>
    <name evidence="1" type="ORF">BV22DRAFT_1034107</name>
</gene>
<sequence length="118" mass="12906">MFTLAQTIFALHAFFIASARANCHFTVYAEENYGTGSGTHTYSSSCDAPFGGCTDIKELNDRVRSFKFQSNGHHVITLWKDAGCKGAFLGQSVGSWSKPNISKAAQEMSSFSLALYDF</sequence>
<keyword evidence="2" id="KW-1185">Reference proteome</keyword>
<evidence type="ECO:0000313" key="2">
    <source>
        <dbReference type="Proteomes" id="UP000790709"/>
    </source>
</evidence>
<proteinExistence type="predicted"/>
<reference evidence="1" key="1">
    <citation type="journal article" date="2021" name="New Phytol.">
        <title>Evolutionary innovations through gain and loss of genes in the ectomycorrhizal Boletales.</title>
        <authorList>
            <person name="Wu G."/>
            <person name="Miyauchi S."/>
            <person name="Morin E."/>
            <person name="Kuo A."/>
            <person name="Drula E."/>
            <person name="Varga T."/>
            <person name="Kohler A."/>
            <person name="Feng B."/>
            <person name="Cao Y."/>
            <person name="Lipzen A."/>
            <person name="Daum C."/>
            <person name="Hundley H."/>
            <person name="Pangilinan J."/>
            <person name="Johnson J."/>
            <person name="Barry K."/>
            <person name="LaButti K."/>
            <person name="Ng V."/>
            <person name="Ahrendt S."/>
            <person name="Min B."/>
            <person name="Choi I.G."/>
            <person name="Park H."/>
            <person name="Plett J.M."/>
            <person name="Magnuson J."/>
            <person name="Spatafora J.W."/>
            <person name="Nagy L.G."/>
            <person name="Henrissat B."/>
            <person name="Grigoriev I.V."/>
            <person name="Yang Z.L."/>
            <person name="Xu J."/>
            <person name="Martin F.M."/>
        </authorList>
    </citation>
    <scope>NUCLEOTIDE SEQUENCE</scope>
    <source>
        <strain evidence="1">KUC20120723A-06</strain>
    </source>
</reference>
<protein>
    <submittedName>
        <fullName evidence="1">Uncharacterized protein</fullName>
    </submittedName>
</protein>
<dbReference type="EMBL" id="MU266404">
    <property type="protein sequence ID" value="KAH7925330.1"/>
    <property type="molecule type" value="Genomic_DNA"/>
</dbReference>
<evidence type="ECO:0000313" key="1">
    <source>
        <dbReference type="EMBL" id="KAH7925330.1"/>
    </source>
</evidence>
<dbReference type="Proteomes" id="UP000790709">
    <property type="component" value="Unassembled WGS sequence"/>
</dbReference>
<name>A0ACB8BHP5_9AGAM</name>
<organism evidence="1 2">
    <name type="scientific">Leucogyrophana mollusca</name>
    <dbReference type="NCBI Taxonomy" id="85980"/>
    <lineage>
        <taxon>Eukaryota</taxon>
        <taxon>Fungi</taxon>
        <taxon>Dikarya</taxon>
        <taxon>Basidiomycota</taxon>
        <taxon>Agaricomycotina</taxon>
        <taxon>Agaricomycetes</taxon>
        <taxon>Agaricomycetidae</taxon>
        <taxon>Boletales</taxon>
        <taxon>Boletales incertae sedis</taxon>
        <taxon>Leucogyrophana</taxon>
    </lineage>
</organism>
<comment type="caution">
    <text evidence="1">The sequence shown here is derived from an EMBL/GenBank/DDBJ whole genome shotgun (WGS) entry which is preliminary data.</text>
</comment>
<accession>A0ACB8BHP5</accession>